<dbReference type="EMBL" id="UOGC01000146">
    <property type="protein sequence ID" value="VAX23060.1"/>
    <property type="molecule type" value="Genomic_DNA"/>
</dbReference>
<dbReference type="Pfam" id="PF00276">
    <property type="entry name" value="Ribosomal_L23"/>
    <property type="match status" value="1"/>
</dbReference>
<evidence type="ECO:0000256" key="5">
    <source>
        <dbReference type="ARBA" id="ARBA00023274"/>
    </source>
</evidence>
<dbReference type="PROSITE" id="PS00050">
    <property type="entry name" value="RIBOSOMAL_L23"/>
    <property type="match status" value="1"/>
</dbReference>
<proteinExistence type="inferred from homology"/>
<dbReference type="AlphaFoldDB" id="A0A3B1CK62"/>
<evidence type="ECO:0000256" key="1">
    <source>
        <dbReference type="ARBA" id="ARBA00006700"/>
    </source>
</evidence>
<dbReference type="GO" id="GO:0006412">
    <property type="term" value="P:translation"/>
    <property type="evidence" value="ECO:0007669"/>
    <property type="project" value="InterPro"/>
</dbReference>
<keyword evidence="4 6" id="KW-0689">Ribosomal protein</keyword>
<dbReference type="GO" id="GO:0005840">
    <property type="term" value="C:ribosome"/>
    <property type="evidence" value="ECO:0007669"/>
    <property type="project" value="UniProtKB-KW"/>
</dbReference>
<name>A0A3B1CK62_9ZZZZ</name>
<dbReference type="InterPro" id="IPR001014">
    <property type="entry name" value="Ribosomal_uL23_CS"/>
</dbReference>
<comment type="similarity">
    <text evidence="1">Belongs to the universal ribosomal protein uL23 family.</text>
</comment>
<dbReference type="SUPFAM" id="SSF54189">
    <property type="entry name" value="Ribosomal proteins S24e, L23 and L15e"/>
    <property type="match status" value="1"/>
</dbReference>
<dbReference type="NCBIfam" id="NF004363">
    <property type="entry name" value="PRK05738.2-4"/>
    <property type="match status" value="1"/>
</dbReference>
<accession>A0A3B1CK62</accession>
<dbReference type="InterPro" id="IPR012678">
    <property type="entry name" value="Ribosomal_uL23/eL15/eS24_sf"/>
</dbReference>
<dbReference type="GO" id="GO:1990904">
    <property type="term" value="C:ribonucleoprotein complex"/>
    <property type="evidence" value="ECO:0007669"/>
    <property type="project" value="UniProtKB-KW"/>
</dbReference>
<protein>
    <submittedName>
        <fullName evidence="6">LSU ribosomal protein L23p (L23Ae)</fullName>
    </submittedName>
</protein>
<dbReference type="InterPro" id="IPR013025">
    <property type="entry name" value="Ribosomal_uL23-like"/>
</dbReference>
<dbReference type="HAMAP" id="MF_01369_B">
    <property type="entry name" value="Ribosomal_uL23_B"/>
    <property type="match status" value="1"/>
</dbReference>
<evidence type="ECO:0000313" key="6">
    <source>
        <dbReference type="EMBL" id="VAX23060.1"/>
    </source>
</evidence>
<dbReference type="InterPro" id="IPR012677">
    <property type="entry name" value="Nucleotide-bd_a/b_plait_sf"/>
</dbReference>
<dbReference type="NCBIfam" id="NF004366">
    <property type="entry name" value="PRK05738.3-2"/>
    <property type="match status" value="1"/>
</dbReference>
<sequence length="96" mass="10860">MKSPFDIIRRPVITEKATDAKEKLNKITFAIDARSNKIEVKTAVEEAFKVSVAKVNIINVTGKEKRIGRHVGKRPDWKKAIVTLKKGDNIEVFDQV</sequence>
<dbReference type="PANTHER" id="PTHR11620">
    <property type="entry name" value="60S RIBOSOMAL PROTEIN L23A"/>
    <property type="match status" value="1"/>
</dbReference>
<dbReference type="NCBIfam" id="NF004359">
    <property type="entry name" value="PRK05738.1-3"/>
    <property type="match status" value="1"/>
</dbReference>
<keyword evidence="5" id="KW-0687">Ribonucleoprotein</keyword>
<keyword evidence="2" id="KW-0699">rRNA-binding</keyword>
<dbReference type="GO" id="GO:0019843">
    <property type="term" value="F:rRNA binding"/>
    <property type="evidence" value="ECO:0007669"/>
    <property type="project" value="UniProtKB-KW"/>
</dbReference>
<keyword evidence="3" id="KW-0694">RNA-binding</keyword>
<dbReference type="Gene3D" id="3.30.70.330">
    <property type="match status" value="1"/>
</dbReference>
<reference evidence="6" key="1">
    <citation type="submission" date="2018-06" db="EMBL/GenBank/DDBJ databases">
        <authorList>
            <person name="Zhirakovskaya E."/>
        </authorList>
    </citation>
    <scope>NUCLEOTIDE SEQUENCE</scope>
</reference>
<evidence type="ECO:0000256" key="3">
    <source>
        <dbReference type="ARBA" id="ARBA00022884"/>
    </source>
</evidence>
<dbReference type="GO" id="GO:0003735">
    <property type="term" value="F:structural constituent of ribosome"/>
    <property type="evidence" value="ECO:0007669"/>
    <property type="project" value="InterPro"/>
</dbReference>
<organism evidence="6">
    <name type="scientific">hydrothermal vent metagenome</name>
    <dbReference type="NCBI Taxonomy" id="652676"/>
    <lineage>
        <taxon>unclassified sequences</taxon>
        <taxon>metagenomes</taxon>
        <taxon>ecological metagenomes</taxon>
    </lineage>
</organism>
<dbReference type="FunFam" id="3.30.70.330:FF:000001">
    <property type="entry name" value="50S ribosomal protein L23"/>
    <property type="match status" value="1"/>
</dbReference>
<evidence type="ECO:0000256" key="2">
    <source>
        <dbReference type="ARBA" id="ARBA00022730"/>
    </source>
</evidence>
<gene>
    <name evidence="6" type="ORF">MNBD_NITROSPINAE01-14</name>
</gene>
<evidence type="ECO:0000256" key="4">
    <source>
        <dbReference type="ARBA" id="ARBA00022980"/>
    </source>
</evidence>